<keyword evidence="9 11" id="KW-0472">Membrane</keyword>
<evidence type="ECO:0000256" key="11">
    <source>
        <dbReference type="PROSITE-ProRule" id="PRU01360"/>
    </source>
</evidence>
<keyword evidence="10 11" id="KW-0998">Cell outer membrane</keyword>
<evidence type="ECO:0000256" key="6">
    <source>
        <dbReference type="ARBA" id="ARBA00023004"/>
    </source>
</evidence>
<dbReference type="Proteomes" id="UP001595840">
    <property type="component" value="Unassembled WGS sequence"/>
</dbReference>
<keyword evidence="16" id="KW-0675">Receptor</keyword>
<evidence type="ECO:0000259" key="15">
    <source>
        <dbReference type="SMART" id="SM00965"/>
    </source>
</evidence>
<keyword evidence="3 11" id="KW-1134">Transmembrane beta strand</keyword>
<evidence type="ECO:0000256" key="14">
    <source>
        <dbReference type="SAM" id="SignalP"/>
    </source>
</evidence>
<dbReference type="InterPro" id="IPR011662">
    <property type="entry name" value="Secretin/TonB_short_N"/>
</dbReference>
<dbReference type="Pfam" id="PF07715">
    <property type="entry name" value="Plug"/>
    <property type="match status" value="1"/>
</dbReference>
<dbReference type="Pfam" id="PF00593">
    <property type="entry name" value="TonB_dep_Rec_b-barrel"/>
    <property type="match status" value="1"/>
</dbReference>
<dbReference type="Gene3D" id="2.40.170.20">
    <property type="entry name" value="TonB-dependent receptor, beta-barrel domain"/>
    <property type="match status" value="1"/>
</dbReference>
<dbReference type="InterPro" id="IPR000531">
    <property type="entry name" value="Beta-barrel_TonB"/>
</dbReference>
<evidence type="ECO:0000256" key="13">
    <source>
        <dbReference type="SAM" id="MobiDB-lite"/>
    </source>
</evidence>
<dbReference type="EMBL" id="JBHSCX010000015">
    <property type="protein sequence ID" value="MFC4363056.1"/>
    <property type="molecule type" value="Genomic_DNA"/>
</dbReference>
<dbReference type="SMART" id="SM00965">
    <property type="entry name" value="STN"/>
    <property type="match status" value="1"/>
</dbReference>
<name>A0ABV8V6G9_9GAMM</name>
<proteinExistence type="inferred from homology"/>
<keyword evidence="6" id="KW-0408">Iron</keyword>
<keyword evidence="5 11" id="KW-0812">Transmembrane</keyword>
<feature type="domain" description="Secretin/TonB short N-terminal" evidence="15">
    <location>
        <begin position="60"/>
        <end position="110"/>
    </location>
</feature>
<keyword evidence="17" id="KW-1185">Reference proteome</keyword>
<sequence length="931" mass="102708">MITVLTCGLLFLGSNATATSLDANTKSLNTNQAPVPSWQFDLPEQALDLSLLQFAQITQINLLGTPAQLSVFNAPALKGQFQLSEGLRLLLVNSGVGFRIDPQGITLFRSTPTQTIKQPRSTNQPERILEEVIVTSLRRATDLQKTPIAVTAMDQNQIDQLQAKDIRDISFMVPGLEMTNTGEQSALLVQLRGIGQTNITEIADGPVAFHVDGIYLPRSQGAASLLHDVDMLEVLRGPQGTLFGRNATSGGINIQTRKADLNDSYGFFSAGLGSYQKQALKLTLNAALTDNFALRFAGASDKHAAYTELAPNYVGLGPQYPTSSDGLSAYKQSTFLHADGPETEDQQSLRLASQWQIHPALNWQLSLERYQDRGTSVTELDPFLVNKGKRLVVWDTPSNLNMQNDTLRSTLSVDIGQYQMRYLLGRARMTREQNFDQDMGRSGHFEQRRTDSSTFDFSSHEIQLVNSDRARLRWVLGAFQSKEQNAIVYAIDHANDDGNGDPTNTTSFISDDPGAAVALFVQPDRRVETQALYAQGTYDLRTQTRLTLGARYTEDTKSDRDGRSLNCRRTAGFPYTEPGSIGTGAPKPEQIYADPATQAAIDAGLPHDQGSNQGIGDQPCWVRQVNDYKATWTNTSGLLRLDHDLQDQVMVYGSLASGFKSGHIQDRGNEAAPEEVINTELGLKSSWLQETLRINAALYRAEYTNLQFSDRDQFDTDDDGIVDVITSTIVRNAAEATVKGLEVELSWTPNAAHFVQLAGSLMDAQFDNFETPDTLFGDRFNPYANKPNAAENSLVDLSGNRPVRAPRWKLSFLYEYQWRWQALRLTPRLVGTLSDRYYLDIYNRDSLPANTYPGAPDGVDNLAIQEAYAKFDLSLRAEPSAGEHNWSVEAYIKNATDSAVKTASGTFITPAGFDAVFLPPRTAGLTLNIGF</sequence>
<gene>
    <name evidence="16" type="ORF">ACFOX3_12135</name>
</gene>
<dbReference type="PANTHER" id="PTHR32552:SF81">
    <property type="entry name" value="TONB-DEPENDENT OUTER MEMBRANE RECEPTOR"/>
    <property type="match status" value="1"/>
</dbReference>
<dbReference type="InterPro" id="IPR036942">
    <property type="entry name" value="Beta-barrel_TonB_sf"/>
</dbReference>
<dbReference type="InterPro" id="IPR012910">
    <property type="entry name" value="Plug_dom"/>
</dbReference>
<evidence type="ECO:0000256" key="2">
    <source>
        <dbReference type="ARBA" id="ARBA00022448"/>
    </source>
</evidence>
<evidence type="ECO:0000256" key="4">
    <source>
        <dbReference type="ARBA" id="ARBA00022496"/>
    </source>
</evidence>
<feature type="region of interest" description="Disordered" evidence="13">
    <location>
        <begin position="555"/>
        <end position="585"/>
    </location>
</feature>
<dbReference type="InterPro" id="IPR039426">
    <property type="entry name" value="TonB-dep_rcpt-like"/>
</dbReference>
<evidence type="ECO:0000256" key="3">
    <source>
        <dbReference type="ARBA" id="ARBA00022452"/>
    </source>
</evidence>
<evidence type="ECO:0000256" key="1">
    <source>
        <dbReference type="ARBA" id="ARBA00004571"/>
    </source>
</evidence>
<reference evidence="17" key="1">
    <citation type="journal article" date="2019" name="Int. J. Syst. Evol. Microbiol.">
        <title>The Global Catalogue of Microorganisms (GCM) 10K type strain sequencing project: providing services to taxonomists for standard genome sequencing and annotation.</title>
        <authorList>
            <consortium name="The Broad Institute Genomics Platform"/>
            <consortium name="The Broad Institute Genome Sequencing Center for Infectious Disease"/>
            <person name="Wu L."/>
            <person name="Ma J."/>
        </authorList>
    </citation>
    <scope>NUCLEOTIDE SEQUENCE [LARGE SCALE GENOMIC DNA]</scope>
    <source>
        <strain evidence="17">CECT 8570</strain>
    </source>
</reference>
<comment type="similarity">
    <text evidence="11 12">Belongs to the TonB-dependent receptor family.</text>
</comment>
<organism evidence="16 17">
    <name type="scientific">Simiduia curdlanivorans</name>
    <dbReference type="NCBI Taxonomy" id="1492769"/>
    <lineage>
        <taxon>Bacteria</taxon>
        <taxon>Pseudomonadati</taxon>
        <taxon>Pseudomonadota</taxon>
        <taxon>Gammaproteobacteria</taxon>
        <taxon>Cellvibrionales</taxon>
        <taxon>Cellvibrionaceae</taxon>
        <taxon>Simiduia</taxon>
    </lineage>
</organism>
<dbReference type="PANTHER" id="PTHR32552">
    <property type="entry name" value="FERRICHROME IRON RECEPTOR-RELATED"/>
    <property type="match status" value="1"/>
</dbReference>
<evidence type="ECO:0000256" key="5">
    <source>
        <dbReference type="ARBA" id="ARBA00022692"/>
    </source>
</evidence>
<dbReference type="Gene3D" id="3.55.50.30">
    <property type="match status" value="1"/>
</dbReference>
<evidence type="ECO:0000313" key="16">
    <source>
        <dbReference type="EMBL" id="MFC4363056.1"/>
    </source>
</evidence>
<comment type="subcellular location">
    <subcellularLocation>
        <location evidence="1 11">Cell outer membrane</location>
        <topology evidence="1 11">Multi-pass membrane protein</topology>
    </subcellularLocation>
</comment>
<evidence type="ECO:0000256" key="7">
    <source>
        <dbReference type="ARBA" id="ARBA00023065"/>
    </source>
</evidence>
<evidence type="ECO:0000313" key="17">
    <source>
        <dbReference type="Proteomes" id="UP001595840"/>
    </source>
</evidence>
<dbReference type="SUPFAM" id="SSF56935">
    <property type="entry name" value="Porins"/>
    <property type="match status" value="1"/>
</dbReference>
<keyword evidence="2 11" id="KW-0813">Transport</keyword>
<evidence type="ECO:0000256" key="9">
    <source>
        <dbReference type="ARBA" id="ARBA00023136"/>
    </source>
</evidence>
<evidence type="ECO:0000256" key="10">
    <source>
        <dbReference type="ARBA" id="ARBA00023237"/>
    </source>
</evidence>
<keyword evidence="7" id="KW-0406">Ion transport</keyword>
<feature type="chain" id="PRO_5045062492" evidence="14">
    <location>
        <begin position="19"/>
        <end position="931"/>
    </location>
</feature>
<dbReference type="PROSITE" id="PS52016">
    <property type="entry name" value="TONB_DEPENDENT_REC_3"/>
    <property type="match status" value="1"/>
</dbReference>
<protein>
    <submittedName>
        <fullName evidence="16">TonB-dependent receptor</fullName>
    </submittedName>
</protein>
<comment type="caution">
    <text evidence="16">The sequence shown here is derived from an EMBL/GenBank/DDBJ whole genome shotgun (WGS) entry which is preliminary data.</text>
</comment>
<evidence type="ECO:0000256" key="12">
    <source>
        <dbReference type="RuleBase" id="RU003357"/>
    </source>
</evidence>
<keyword evidence="8 12" id="KW-0798">TonB box</keyword>
<dbReference type="RefSeq" id="WP_290265204.1">
    <property type="nucleotide sequence ID" value="NZ_JAUFQG010000006.1"/>
</dbReference>
<keyword evidence="14" id="KW-0732">Signal</keyword>
<accession>A0ABV8V6G9</accession>
<feature type="signal peptide" evidence="14">
    <location>
        <begin position="1"/>
        <end position="18"/>
    </location>
</feature>
<evidence type="ECO:0000256" key="8">
    <source>
        <dbReference type="ARBA" id="ARBA00023077"/>
    </source>
</evidence>
<keyword evidence="4" id="KW-0410">Iron transport</keyword>